<feature type="compositionally biased region" description="Pro residues" evidence="2">
    <location>
        <begin position="7"/>
        <end position="37"/>
    </location>
</feature>
<evidence type="ECO:0000313" key="3">
    <source>
        <dbReference type="EnsemblPlants" id="MELO3C013491.2.1"/>
    </source>
</evidence>
<evidence type="ECO:0000256" key="2">
    <source>
        <dbReference type="SAM" id="MobiDB-lite"/>
    </source>
</evidence>
<feature type="region of interest" description="Disordered" evidence="2">
    <location>
        <begin position="133"/>
        <end position="160"/>
    </location>
</feature>
<dbReference type="GO" id="GO:0000398">
    <property type="term" value="P:mRNA splicing, via spliceosome"/>
    <property type="evidence" value="ECO:0007669"/>
    <property type="project" value="TreeGrafter"/>
</dbReference>
<dbReference type="Gramene" id="MELO3C013491.2.1">
    <property type="protein sequence ID" value="MELO3C013491.2.1"/>
    <property type="gene ID" value="MELO3C013491.2"/>
</dbReference>
<sequence>MNIPAPFRLPLPTPPLPPSTPAPPSPSLTLPPLPPPATSRSQVTNMPSDESEMESSEEDVEGKYNSSGVSKTAKSGYKRPRCETIVGPGIDKDVAHEAVGVKPSTLVPKEIPMIKKKNPVIQIRIAPKVIHDGKVDKTNNDGEGAEKEADDLKPYATLEDLERGKLPPEEILSLPMFKI</sequence>
<dbReference type="AlphaFoldDB" id="A0A9I9D5A5"/>
<dbReference type="GO" id="GO:0097157">
    <property type="term" value="F:pre-mRNA intronic binding"/>
    <property type="evidence" value="ECO:0007669"/>
    <property type="project" value="TreeGrafter"/>
</dbReference>
<proteinExistence type="predicted"/>
<dbReference type="EnsemblPlants" id="MELO3C013491.2.1">
    <property type="protein sequence ID" value="MELO3C013491.2.1"/>
    <property type="gene ID" value="MELO3C013491.2"/>
</dbReference>
<dbReference type="PANTHER" id="PTHR16105">
    <property type="entry name" value="RNA-BINDING REGION-CONTAINING PROTEIN 3"/>
    <property type="match status" value="1"/>
</dbReference>
<evidence type="ECO:0000256" key="1">
    <source>
        <dbReference type="ARBA" id="ARBA00022884"/>
    </source>
</evidence>
<feature type="region of interest" description="Disordered" evidence="2">
    <location>
        <begin position="1"/>
        <end position="77"/>
    </location>
</feature>
<feature type="compositionally biased region" description="Acidic residues" evidence="2">
    <location>
        <begin position="49"/>
        <end position="60"/>
    </location>
</feature>
<keyword evidence="1" id="KW-0694">RNA-binding</keyword>
<feature type="compositionally biased region" description="Basic and acidic residues" evidence="2">
    <location>
        <begin position="133"/>
        <end position="153"/>
    </location>
</feature>
<reference evidence="3" key="1">
    <citation type="submission" date="2023-03" db="UniProtKB">
        <authorList>
            <consortium name="EnsemblPlants"/>
        </authorList>
    </citation>
    <scope>IDENTIFICATION</scope>
</reference>
<dbReference type="InterPro" id="IPR045164">
    <property type="entry name" value="RBM41/RNPC3"/>
</dbReference>
<dbReference type="GO" id="GO:0005689">
    <property type="term" value="C:U12-type spliceosomal complex"/>
    <property type="evidence" value="ECO:0007669"/>
    <property type="project" value="TreeGrafter"/>
</dbReference>
<name>A0A9I9D5A5_CUCME</name>
<accession>A0A9I9D5A5</accession>
<organism evidence="3">
    <name type="scientific">Cucumis melo</name>
    <name type="common">Muskmelon</name>
    <dbReference type="NCBI Taxonomy" id="3656"/>
    <lineage>
        <taxon>Eukaryota</taxon>
        <taxon>Viridiplantae</taxon>
        <taxon>Streptophyta</taxon>
        <taxon>Embryophyta</taxon>
        <taxon>Tracheophyta</taxon>
        <taxon>Spermatophyta</taxon>
        <taxon>Magnoliopsida</taxon>
        <taxon>eudicotyledons</taxon>
        <taxon>Gunneridae</taxon>
        <taxon>Pentapetalae</taxon>
        <taxon>rosids</taxon>
        <taxon>fabids</taxon>
        <taxon>Cucurbitales</taxon>
        <taxon>Cucurbitaceae</taxon>
        <taxon>Benincaseae</taxon>
        <taxon>Cucumis</taxon>
    </lineage>
</organism>
<feature type="compositionally biased region" description="Polar residues" evidence="2">
    <location>
        <begin position="64"/>
        <end position="73"/>
    </location>
</feature>
<dbReference type="PANTHER" id="PTHR16105:SF0">
    <property type="entry name" value="RNA-BINDING REGION-CONTAINING PROTEIN 3"/>
    <property type="match status" value="1"/>
</dbReference>
<dbReference type="GO" id="GO:0030626">
    <property type="term" value="F:U12 snRNA binding"/>
    <property type="evidence" value="ECO:0007669"/>
    <property type="project" value="TreeGrafter"/>
</dbReference>
<protein>
    <submittedName>
        <fullName evidence="3">Uncharacterized protein</fullName>
    </submittedName>
</protein>